<evidence type="ECO:0000313" key="4">
    <source>
        <dbReference type="Proteomes" id="UP000193380"/>
    </source>
</evidence>
<dbReference type="InterPro" id="IPR022557">
    <property type="entry name" value="SARA-like_C"/>
</dbReference>
<dbReference type="AlphaFoldDB" id="A0A060Z7K3"/>
<organism evidence="3 4">
    <name type="scientific">Oncorhynchus mykiss</name>
    <name type="common">Rainbow trout</name>
    <name type="synonym">Salmo gairdneri</name>
    <dbReference type="NCBI Taxonomy" id="8022"/>
    <lineage>
        <taxon>Eukaryota</taxon>
        <taxon>Metazoa</taxon>
        <taxon>Chordata</taxon>
        <taxon>Craniata</taxon>
        <taxon>Vertebrata</taxon>
        <taxon>Euteleostomi</taxon>
        <taxon>Actinopterygii</taxon>
        <taxon>Neopterygii</taxon>
        <taxon>Teleostei</taxon>
        <taxon>Protacanthopterygii</taxon>
        <taxon>Salmoniformes</taxon>
        <taxon>Salmonidae</taxon>
        <taxon>Salmoninae</taxon>
        <taxon>Oncorhynchus</taxon>
    </lineage>
</organism>
<proteinExistence type="predicted"/>
<feature type="transmembrane region" description="Helical" evidence="1">
    <location>
        <begin position="82"/>
        <end position="103"/>
    </location>
</feature>
<dbReference type="GO" id="GO:0016197">
    <property type="term" value="P:endosomal transport"/>
    <property type="evidence" value="ECO:0007669"/>
    <property type="project" value="TreeGrafter"/>
</dbReference>
<dbReference type="STRING" id="8022.A0A060Z7K3"/>
<protein>
    <recommendedName>
        <fullName evidence="2">Smad anchor for receptor activation-like C-terminal domain-containing protein</fullName>
    </recommendedName>
</protein>
<evidence type="ECO:0000256" key="1">
    <source>
        <dbReference type="SAM" id="Phobius"/>
    </source>
</evidence>
<evidence type="ECO:0000259" key="2">
    <source>
        <dbReference type="SMART" id="SM01421"/>
    </source>
</evidence>
<reference evidence="3" key="2">
    <citation type="submission" date="2014-03" db="EMBL/GenBank/DDBJ databases">
        <authorList>
            <person name="Genoscope - CEA"/>
        </authorList>
    </citation>
    <scope>NUCLEOTIDE SEQUENCE</scope>
</reference>
<keyword evidence="1" id="KW-0812">Transmembrane</keyword>
<evidence type="ECO:0000313" key="3">
    <source>
        <dbReference type="EMBL" id="CDR00078.1"/>
    </source>
</evidence>
<dbReference type="PaxDb" id="8022-A0A060Z7K3"/>
<dbReference type="GO" id="GO:0031901">
    <property type="term" value="C:early endosome membrane"/>
    <property type="evidence" value="ECO:0007669"/>
    <property type="project" value="TreeGrafter"/>
</dbReference>
<feature type="domain" description="Smad anchor for receptor activation-like C-terminal" evidence="2">
    <location>
        <begin position="1"/>
        <end position="104"/>
    </location>
</feature>
<keyword evidence="1" id="KW-0472">Membrane</keyword>
<reference evidence="3" key="1">
    <citation type="journal article" date="2014" name="Nat. Commun.">
        <title>The rainbow trout genome provides novel insights into evolution after whole-genome duplication in vertebrates.</title>
        <authorList>
            <person name="Berthelot C."/>
            <person name="Brunet F."/>
            <person name="Chalopin D."/>
            <person name="Juanchich A."/>
            <person name="Bernard M."/>
            <person name="Noel B."/>
            <person name="Bento P."/>
            <person name="Da Silva C."/>
            <person name="Labadie K."/>
            <person name="Alberti A."/>
            <person name="Aury J.M."/>
            <person name="Louis A."/>
            <person name="Dehais P."/>
            <person name="Bardou P."/>
            <person name="Montfort J."/>
            <person name="Klopp C."/>
            <person name="Cabau C."/>
            <person name="Gaspin C."/>
            <person name="Thorgaard G.H."/>
            <person name="Boussaha M."/>
            <person name="Quillet E."/>
            <person name="Guyomard R."/>
            <person name="Galiana D."/>
            <person name="Bobe J."/>
            <person name="Volff J.N."/>
            <person name="Genet C."/>
            <person name="Wincker P."/>
            <person name="Jaillon O."/>
            <person name="Roest Crollius H."/>
            <person name="Guiguen Y."/>
        </authorList>
    </citation>
    <scope>NUCLEOTIDE SEQUENCE [LARGE SCALE GENOMIC DNA]</scope>
</reference>
<dbReference type="PANTHER" id="PTHR46319">
    <property type="entry name" value="ZINC FINGER FYVE DOMAIN-CONTAINING PROTEIN"/>
    <property type="match status" value="1"/>
</dbReference>
<dbReference type="Gene3D" id="3.30.1360.220">
    <property type="entry name" value="Domain of unknown function (DUF3480), N-terminal subdomain"/>
    <property type="match status" value="1"/>
</dbReference>
<name>A0A060Z7K3_ONCMY</name>
<dbReference type="Proteomes" id="UP000193380">
    <property type="component" value="Unassembled WGS sequence"/>
</dbReference>
<accession>A0A060Z7K3</accession>
<dbReference type="EMBL" id="FR952920">
    <property type="protein sequence ID" value="CDR00078.1"/>
    <property type="molecule type" value="Genomic_DNA"/>
</dbReference>
<gene>
    <name evidence="3" type="ORF">GSONMT00012560001</name>
</gene>
<keyword evidence="1" id="KW-1133">Transmembrane helix</keyword>
<dbReference type="PANTHER" id="PTHR46319:SF2">
    <property type="entry name" value="ZINC FINGER FYVE DOMAIN-CONTAINING PROTEIN 9"/>
    <property type="match status" value="1"/>
</dbReference>
<dbReference type="SMART" id="SM01421">
    <property type="entry name" value="DUF3480"/>
    <property type="match status" value="1"/>
</dbReference>
<dbReference type="Pfam" id="PF11979">
    <property type="entry name" value="SARA_C"/>
    <property type="match status" value="1"/>
</dbReference>
<sequence length="104" mass="11336">MKAMNKSNEHVLAMGACFNERADSHLVCVQNDDGNYQTQAISIHHQPRKVTGACFFVFSGSLKAGQLAKTSIVEGTPVYPPVIFLIGCTHLVIFLIGCTHLLFS</sequence>